<dbReference type="AlphaFoldDB" id="A0A1V4I6W3"/>
<keyword evidence="1" id="KW-0051">Antiviral defense</keyword>
<dbReference type="STRING" id="1450648.CLORY_43770"/>
<dbReference type="Proteomes" id="UP000190080">
    <property type="component" value="Unassembled WGS sequence"/>
</dbReference>
<dbReference type="EMBL" id="MZGV01000107">
    <property type="protein sequence ID" value="OPJ55706.1"/>
    <property type="molecule type" value="Genomic_DNA"/>
</dbReference>
<dbReference type="CDD" id="cd05400">
    <property type="entry name" value="NT_2-5OAS_ClassI-CCAase"/>
    <property type="match status" value="1"/>
</dbReference>
<comment type="caution">
    <text evidence="2">The sequence shown here is derived from an EMBL/GenBank/DDBJ whole genome shotgun (WGS) entry which is preliminary data.</text>
</comment>
<dbReference type="GO" id="GO:0046872">
    <property type="term" value="F:metal ion binding"/>
    <property type="evidence" value="ECO:0007669"/>
    <property type="project" value="UniProtKB-KW"/>
</dbReference>
<evidence type="ECO:0008006" key="4">
    <source>
        <dbReference type="Google" id="ProtNLM"/>
    </source>
</evidence>
<dbReference type="GO" id="GO:0005524">
    <property type="term" value="F:ATP binding"/>
    <property type="evidence" value="ECO:0007669"/>
    <property type="project" value="UniProtKB-KW"/>
</dbReference>
<dbReference type="GO" id="GO:0016779">
    <property type="term" value="F:nucleotidyltransferase activity"/>
    <property type="evidence" value="ECO:0007669"/>
    <property type="project" value="UniProtKB-KW"/>
</dbReference>
<sequence length="407" mass="47786">MNKTLRKEDLVKLVKGLDITPTMFKNATEKYENLGHYLQEVGLEVDIFPQGSFSIGTIVRPYRNLQDGSYDLDFICRVNKQKENTNAKTIKYDVYKALCKNETYKKLLCKEEYDKCWTLEYAEIDGIDFNMDIVPAVREDNDTILYLQSKGINITMANKAVAITNRKKGVYKWSTSNPKAYREWFEVINAPFIEYNRQTKLEKMISESRGFYNSIESIPIGMERSALQRVIQLLKRHRDVYFSKNKRERDKPLSAVITTISALIARNASPSLDVYDLLQFIVHEFEVYSNIQRMNESEFNEVYKEKKVIERQNGKWIIMNPVNPKDNLADAWNEEPEKAVCFFQWVKQIKKDFIDSLYEQDDKFISALENGLGSNYVQKNINKNNYNFLKPQLIINTPKHWRSHCDK</sequence>
<reference evidence="2 3" key="1">
    <citation type="submission" date="2017-03" db="EMBL/GenBank/DDBJ databases">
        <title>Genome sequence of Clostridium oryzae DSM 28571.</title>
        <authorList>
            <person name="Poehlein A."/>
            <person name="Daniel R."/>
        </authorList>
    </citation>
    <scope>NUCLEOTIDE SEQUENCE [LARGE SCALE GENOMIC DNA]</scope>
    <source>
        <strain evidence="2 3">DSM 28571</strain>
    </source>
</reference>
<dbReference type="Pfam" id="PF18144">
    <property type="entry name" value="SMODS"/>
    <property type="match status" value="1"/>
</dbReference>
<gene>
    <name evidence="2" type="ORF">CLORY_43770</name>
</gene>
<evidence type="ECO:0000256" key="1">
    <source>
        <dbReference type="ARBA" id="ARBA00023118"/>
    </source>
</evidence>
<accession>A0A1V4I6W3</accession>
<organism evidence="2 3">
    <name type="scientific">Clostridium oryzae</name>
    <dbReference type="NCBI Taxonomy" id="1450648"/>
    <lineage>
        <taxon>Bacteria</taxon>
        <taxon>Bacillati</taxon>
        <taxon>Bacillota</taxon>
        <taxon>Clostridia</taxon>
        <taxon>Eubacteriales</taxon>
        <taxon>Clostridiaceae</taxon>
        <taxon>Clostridium</taxon>
    </lineage>
</organism>
<dbReference type="InterPro" id="IPR006116">
    <property type="entry name" value="NT_2-5OAS_ClassI-CCAase"/>
</dbReference>
<dbReference type="GO" id="GO:0009117">
    <property type="term" value="P:nucleotide metabolic process"/>
    <property type="evidence" value="ECO:0007669"/>
    <property type="project" value="UniProtKB-KW"/>
</dbReference>
<dbReference type="RefSeq" id="WP_079428524.1">
    <property type="nucleotide sequence ID" value="NZ_MZGV01000107.1"/>
</dbReference>
<evidence type="ECO:0000313" key="3">
    <source>
        <dbReference type="Proteomes" id="UP000190080"/>
    </source>
</evidence>
<dbReference type="OrthoDB" id="7572058at2"/>
<keyword evidence="3" id="KW-1185">Reference proteome</keyword>
<name>A0A1V4I6W3_9CLOT</name>
<protein>
    <recommendedName>
        <fullName evidence="4">Nucleotidyltransferase</fullName>
    </recommendedName>
</protein>
<evidence type="ECO:0000313" key="2">
    <source>
        <dbReference type="EMBL" id="OPJ55706.1"/>
    </source>
</evidence>
<proteinExistence type="predicted"/>
<dbReference type="GO" id="GO:0051607">
    <property type="term" value="P:defense response to virus"/>
    <property type="evidence" value="ECO:0007669"/>
    <property type="project" value="UniProtKB-KW"/>
</dbReference>